<evidence type="ECO:0000313" key="4">
    <source>
        <dbReference type="Proteomes" id="UP000010471"/>
    </source>
</evidence>
<keyword evidence="4" id="KW-1185">Reference proteome</keyword>
<dbReference type="InterPro" id="IPR008629">
    <property type="entry name" value="GUN4-like"/>
</dbReference>
<evidence type="ECO:0000259" key="1">
    <source>
        <dbReference type="Pfam" id="PF00656"/>
    </source>
</evidence>
<evidence type="ECO:0000259" key="2">
    <source>
        <dbReference type="Pfam" id="PF05419"/>
    </source>
</evidence>
<dbReference type="PANTHER" id="PTHR34800">
    <property type="entry name" value="TETRAPYRROLE-BINDING PROTEIN, CHLOROPLASTIC"/>
    <property type="match status" value="1"/>
</dbReference>
<dbReference type="InterPro" id="IPR037215">
    <property type="entry name" value="GUN4-like_sf"/>
</dbReference>
<name>K9W972_9CYAN</name>
<feature type="domain" description="Peptidase C14 caspase" evidence="1">
    <location>
        <begin position="3"/>
        <end position="195"/>
    </location>
</feature>
<dbReference type="SUPFAM" id="SSF52129">
    <property type="entry name" value="Caspase-like"/>
    <property type="match status" value="1"/>
</dbReference>
<accession>K9W972</accession>
<protein>
    <submittedName>
        <fullName evidence="3">Uncharacterized protein</fullName>
    </submittedName>
</protein>
<dbReference type="InterPro" id="IPR029030">
    <property type="entry name" value="Caspase-like_dom_sf"/>
</dbReference>
<dbReference type="AlphaFoldDB" id="K9W972"/>
<dbReference type="Pfam" id="PF00656">
    <property type="entry name" value="Peptidase_C14"/>
    <property type="match status" value="1"/>
</dbReference>
<dbReference type="RefSeq" id="WP_015180216.1">
    <property type="nucleotide sequence ID" value="NC_019738.1"/>
</dbReference>
<dbReference type="KEGG" id="mic:Mic7113_0113"/>
<organism evidence="3 4">
    <name type="scientific">Allocoleopsis franciscana PCC 7113</name>
    <dbReference type="NCBI Taxonomy" id="1173027"/>
    <lineage>
        <taxon>Bacteria</taxon>
        <taxon>Bacillati</taxon>
        <taxon>Cyanobacteriota</taxon>
        <taxon>Cyanophyceae</taxon>
        <taxon>Coleofasciculales</taxon>
        <taxon>Coleofasciculaceae</taxon>
        <taxon>Allocoleopsis</taxon>
        <taxon>Allocoleopsis franciscana</taxon>
    </lineage>
</organism>
<dbReference type="Pfam" id="PF05419">
    <property type="entry name" value="GUN4"/>
    <property type="match status" value="1"/>
</dbReference>
<dbReference type="CDD" id="cd16383">
    <property type="entry name" value="GUN4"/>
    <property type="match status" value="1"/>
</dbReference>
<dbReference type="Gene3D" id="1.25.40.620">
    <property type="match status" value="1"/>
</dbReference>
<dbReference type="OrthoDB" id="9768004at2"/>
<reference evidence="3 4" key="1">
    <citation type="submission" date="2012-06" db="EMBL/GenBank/DDBJ databases">
        <title>Finished chromosome of genome of Microcoleus sp. PCC 7113.</title>
        <authorList>
            <consortium name="US DOE Joint Genome Institute"/>
            <person name="Gugger M."/>
            <person name="Coursin T."/>
            <person name="Rippka R."/>
            <person name="Tandeau De Marsac N."/>
            <person name="Huntemann M."/>
            <person name="Wei C.-L."/>
            <person name="Han J."/>
            <person name="Detter J.C."/>
            <person name="Han C."/>
            <person name="Tapia R."/>
            <person name="Chen A."/>
            <person name="Kyrpides N."/>
            <person name="Mavromatis K."/>
            <person name="Markowitz V."/>
            <person name="Szeto E."/>
            <person name="Ivanova N."/>
            <person name="Pagani I."/>
            <person name="Pati A."/>
            <person name="Goodwin L."/>
            <person name="Nordberg H.P."/>
            <person name="Cantor M.N."/>
            <person name="Hua S.X."/>
            <person name="Woyke T."/>
            <person name="Kerfeld C.A."/>
        </authorList>
    </citation>
    <scope>NUCLEOTIDE SEQUENCE [LARGE SCALE GENOMIC DNA]</scope>
    <source>
        <strain evidence="3 4">PCC 7113</strain>
    </source>
</reference>
<dbReference type="Gene3D" id="1.10.10.1770">
    <property type="entry name" value="Gun4-like"/>
    <property type="match status" value="1"/>
</dbReference>
<gene>
    <name evidence="3" type="ORF">Mic7113_0113</name>
</gene>
<dbReference type="EMBL" id="CP003630">
    <property type="protein sequence ID" value="AFZ16052.1"/>
    <property type="molecule type" value="Genomic_DNA"/>
</dbReference>
<proteinExistence type="predicted"/>
<dbReference type="PANTHER" id="PTHR34800:SF1">
    <property type="entry name" value="TETRAPYRROLE-BINDING PROTEIN, CHLOROPLASTIC"/>
    <property type="match status" value="1"/>
</dbReference>
<dbReference type="GO" id="GO:0004197">
    <property type="term" value="F:cysteine-type endopeptidase activity"/>
    <property type="evidence" value="ECO:0007669"/>
    <property type="project" value="InterPro"/>
</dbReference>
<dbReference type="eggNOG" id="COG4249">
    <property type="taxonomic scope" value="Bacteria"/>
</dbReference>
<evidence type="ECO:0000313" key="3">
    <source>
        <dbReference type="EMBL" id="AFZ16052.1"/>
    </source>
</evidence>
<dbReference type="GO" id="GO:0046906">
    <property type="term" value="F:tetrapyrrole binding"/>
    <property type="evidence" value="ECO:0007669"/>
    <property type="project" value="TreeGrafter"/>
</dbReference>
<dbReference type="Proteomes" id="UP000010471">
    <property type="component" value="Chromosome"/>
</dbReference>
<dbReference type="Gene3D" id="3.40.50.1460">
    <property type="match status" value="1"/>
</dbReference>
<dbReference type="STRING" id="1173027.Mic7113_0113"/>
<sequence>MPKKVALLIGVSECGTQLPPHSEATNNVAAMQRVLQDPNLGGFDQVETLLNPDLGAMQKAIQQVFAKCGVNDLALLFFSGYVLIDQEEHFYFTTPNTNKEDLPSTAVPASLVQQELMICDAKRQILILDCCYSATQTEGKPTESLSVNLNKELGATGRAILTSSTTTQTVFEPGEASLSLYTQYLVEGIETGAADRDGVGLIYLREWHNYAKSKIKEIKPQFEPNIILDEKEFDILLTLLLNPDPNHDPEAEYRKIESKYFKIVENYERLGETSNVVTQTLIKKQKTFGLSIDPEAPDDLSSDSGIDYTRLRDLLKAGEWEEADKETLIVILKAVHRQTEGYLNIDSIENFPCTDLHTIDQLWVKYSSGQFGFSVQKEIWRGIGGEFGQYDNALYEEFGLRVGWRERSRLVLITKWKKYEDLSFSLTWAPVGHLPTLASGKLMKFDQLNFWGVRSDFYARMEACWV</sequence>
<dbReference type="HOGENOM" id="CLU_027134_0_0_3"/>
<dbReference type="GO" id="GO:0006508">
    <property type="term" value="P:proteolysis"/>
    <property type="evidence" value="ECO:0007669"/>
    <property type="project" value="InterPro"/>
</dbReference>
<dbReference type="PATRIC" id="fig|1173027.3.peg.122"/>
<dbReference type="SUPFAM" id="SSF140869">
    <property type="entry name" value="GUN4-like"/>
    <property type="match status" value="1"/>
</dbReference>
<dbReference type="InterPro" id="IPR011600">
    <property type="entry name" value="Pept_C14_caspase"/>
</dbReference>
<feature type="domain" description="GUN4-like" evidence="2">
    <location>
        <begin position="302"/>
        <end position="438"/>
    </location>
</feature>